<dbReference type="Gene3D" id="3.40.50.2300">
    <property type="match status" value="1"/>
</dbReference>
<evidence type="ECO:0000256" key="7">
    <source>
        <dbReference type="SAM" id="MobiDB-lite"/>
    </source>
</evidence>
<dbReference type="EMBL" id="CAICTM010000441">
    <property type="protein sequence ID" value="CAB9510572.1"/>
    <property type="molecule type" value="Genomic_DNA"/>
</dbReference>
<dbReference type="SUPFAM" id="SSF47384">
    <property type="entry name" value="Homodimeric domain of signal transducing histidine kinase"/>
    <property type="match status" value="1"/>
</dbReference>
<keyword evidence="11" id="KW-1185">Reference proteome</keyword>
<dbReference type="InterPro" id="IPR001789">
    <property type="entry name" value="Sig_transdc_resp-reg_receiver"/>
</dbReference>
<dbReference type="GO" id="GO:0005886">
    <property type="term" value="C:plasma membrane"/>
    <property type="evidence" value="ECO:0007669"/>
    <property type="project" value="TreeGrafter"/>
</dbReference>
<evidence type="ECO:0000256" key="3">
    <source>
        <dbReference type="ARBA" id="ARBA00022553"/>
    </source>
</evidence>
<gene>
    <name evidence="10" type="ORF">SEMRO_442_G143910.1</name>
</gene>
<dbReference type="GO" id="GO:0000155">
    <property type="term" value="F:phosphorelay sensor kinase activity"/>
    <property type="evidence" value="ECO:0007669"/>
    <property type="project" value="InterPro"/>
</dbReference>
<feature type="domain" description="Response regulatory" evidence="9">
    <location>
        <begin position="673"/>
        <end position="790"/>
    </location>
</feature>
<dbReference type="SMART" id="SM00448">
    <property type="entry name" value="REC"/>
    <property type="match status" value="1"/>
</dbReference>
<dbReference type="OrthoDB" id="60033at2759"/>
<dbReference type="AlphaFoldDB" id="A0A9N8DX49"/>
<evidence type="ECO:0000259" key="9">
    <source>
        <dbReference type="PROSITE" id="PS50110"/>
    </source>
</evidence>
<evidence type="ECO:0000256" key="1">
    <source>
        <dbReference type="ARBA" id="ARBA00000085"/>
    </source>
</evidence>
<dbReference type="PANTHER" id="PTHR43047:SF72">
    <property type="entry name" value="OSMOSENSING HISTIDINE PROTEIN KINASE SLN1"/>
    <property type="match status" value="1"/>
</dbReference>
<dbReference type="PRINTS" id="PR00344">
    <property type="entry name" value="BCTRLSENSOR"/>
</dbReference>
<evidence type="ECO:0000313" key="10">
    <source>
        <dbReference type="EMBL" id="CAB9510572.1"/>
    </source>
</evidence>
<dbReference type="PROSITE" id="PS50110">
    <property type="entry name" value="RESPONSE_REGULATORY"/>
    <property type="match status" value="1"/>
</dbReference>
<dbReference type="SUPFAM" id="SSF52172">
    <property type="entry name" value="CheY-like"/>
    <property type="match status" value="1"/>
</dbReference>
<feature type="compositionally biased region" description="Acidic residues" evidence="7">
    <location>
        <begin position="267"/>
        <end position="282"/>
    </location>
</feature>
<keyword evidence="3" id="KW-0597">Phosphoprotein</keyword>
<dbReference type="GO" id="GO:0009927">
    <property type="term" value="F:histidine phosphotransfer kinase activity"/>
    <property type="evidence" value="ECO:0007669"/>
    <property type="project" value="TreeGrafter"/>
</dbReference>
<dbReference type="InterPro" id="IPR036097">
    <property type="entry name" value="HisK_dim/P_sf"/>
</dbReference>
<dbReference type="InterPro" id="IPR004358">
    <property type="entry name" value="Sig_transdc_His_kin-like_C"/>
</dbReference>
<keyword evidence="4" id="KW-0808">Transferase</keyword>
<protein>
    <recommendedName>
        <fullName evidence="2">histidine kinase</fullName>
        <ecNumber evidence="2">2.7.13.3</ecNumber>
    </recommendedName>
</protein>
<dbReference type="PROSITE" id="PS50109">
    <property type="entry name" value="HIS_KIN"/>
    <property type="match status" value="1"/>
</dbReference>
<dbReference type="InterPro" id="IPR036890">
    <property type="entry name" value="HATPase_C_sf"/>
</dbReference>
<dbReference type="InterPro" id="IPR000014">
    <property type="entry name" value="PAS"/>
</dbReference>
<evidence type="ECO:0000256" key="2">
    <source>
        <dbReference type="ARBA" id="ARBA00012438"/>
    </source>
</evidence>
<name>A0A9N8DX49_9STRA</name>
<feature type="region of interest" description="Disordered" evidence="7">
    <location>
        <begin position="800"/>
        <end position="829"/>
    </location>
</feature>
<comment type="catalytic activity">
    <reaction evidence="1">
        <text>ATP + protein L-histidine = ADP + protein N-phospho-L-histidine.</text>
        <dbReference type="EC" id="2.7.13.3"/>
    </reaction>
</comment>
<dbReference type="EC" id="2.7.13.3" evidence="2"/>
<evidence type="ECO:0000256" key="5">
    <source>
        <dbReference type="ARBA" id="ARBA00022777"/>
    </source>
</evidence>
<evidence type="ECO:0000313" key="11">
    <source>
        <dbReference type="Proteomes" id="UP001153069"/>
    </source>
</evidence>
<comment type="caution">
    <text evidence="6">Lacks conserved residue(s) required for the propagation of feature annotation.</text>
</comment>
<dbReference type="SUPFAM" id="SSF55874">
    <property type="entry name" value="ATPase domain of HSP90 chaperone/DNA topoisomerase II/histidine kinase"/>
    <property type="match status" value="1"/>
</dbReference>
<dbReference type="Pfam" id="PF00072">
    <property type="entry name" value="Response_reg"/>
    <property type="match status" value="1"/>
</dbReference>
<dbReference type="SMART" id="SM00387">
    <property type="entry name" value="HATPase_c"/>
    <property type="match status" value="1"/>
</dbReference>
<dbReference type="InterPro" id="IPR005467">
    <property type="entry name" value="His_kinase_dom"/>
</dbReference>
<feature type="compositionally biased region" description="Basic and acidic residues" evidence="7">
    <location>
        <begin position="253"/>
        <end position="266"/>
    </location>
</feature>
<dbReference type="Proteomes" id="UP001153069">
    <property type="component" value="Unassembled WGS sequence"/>
</dbReference>
<evidence type="ECO:0000256" key="4">
    <source>
        <dbReference type="ARBA" id="ARBA00022679"/>
    </source>
</evidence>
<sequence>MTAAVQVPPNDLLDLEATHSMLRLPVDGNTPAGDGLLIGGGASDQVSEPGLYDSDPCLLNDDSSSCHDVDDDNKPEQDKELQTYSHADLQALNLLDQPVWIFDIVRRGMWWANHAAVELWSAPDLKTLLARDFASDMSESTANRLDDYLLKFSSKDEVVKDRWTFYPNGGKYGPKTVDCTFRGIMIEEGRLAMLSQGVFVNDQQRTEAEQQALRASEMLRHLPVAVCLTDLEGNVMEQNPEALKVFGSLDTGNNKEDNNNTTKTRDDEYDSDSDDDEDELEKADESTFVKRFVDKDLGRRILNEAAKTGDDNGKNVIRLEALQHTVHGPRWSAIQVRQTKDPVTSKPILLYSARDITAVVEAKRQATAADLAKMDLLTDMAHAVRTPLQHVVGVVELISRQGQSKCQAQQQEETRFGNLLQSAAQLLMNVINDLMVNVGGGSSLLLPGASPSDQNKNVMVNKPANRILLEHTQIDVRKVVENAIGTITPQADVKNLTFNVQMTRNNMSSLMGDAKRLGQVLFEMLHNAVKYTSTGGITVKVRRHTKKSRSRRVLLRFEVTDTGVGLNLEQQKQCLQVPESSANNSAQEKGVGLVLCKSLVEAMGGTIGVDSKPGRGSTFWFEIPFLRAASQAPVGTKMLPPKQSKKCKRASDRSVGSIGSLSLDPVPDEGGLQILLVDENNAGRNVMTALLEQSGHRVTTADTGDDMVSAVSQGSFDVVLLEAQLGSDGGTTALDAVQQIRKAGHSVENLPILALTAAVPRADYPELGLNDWLTKPILMKDIKTAMTNAICNVGASSASSASSSRIRQHSATKPKTDRPPRMLRRSVAP</sequence>
<comment type="caution">
    <text evidence="10">The sequence shown here is derived from an EMBL/GenBank/DDBJ whole genome shotgun (WGS) entry which is preliminary data.</text>
</comment>
<dbReference type="CDD" id="cd00082">
    <property type="entry name" value="HisKA"/>
    <property type="match status" value="1"/>
</dbReference>
<dbReference type="InterPro" id="IPR011006">
    <property type="entry name" value="CheY-like_superfamily"/>
</dbReference>
<reference evidence="10" key="1">
    <citation type="submission" date="2020-06" db="EMBL/GenBank/DDBJ databases">
        <authorList>
            <consortium name="Plant Systems Biology data submission"/>
        </authorList>
    </citation>
    <scope>NUCLEOTIDE SEQUENCE</scope>
    <source>
        <strain evidence="10">D6</strain>
    </source>
</reference>
<evidence type="ECO:0000259" key="8">
    <source>
        <dbReference type="PROSITE" id="PS50109"/>
    </source>
</evidence>
<dbReference type="CDD" id="cd17546">
    <property type="entry name" value="REC_hyHK_CKI1_RcsC-like"/>
    <property type="match status" value="1"/>
</dbReference>
<dbReference type="InterPro" id="IPR003594">
    <property type="entry name" value="HATPase_dom"/>
</dbReference>
<keyword evidence="5" id="KW-0418">Kinase</keyword>
<feature type="domain" description="Histidine kinase" evidence="8">
    <location>
        <begin position="379"/>
        <end position="627"/>
    </location>
</feature>
<feature type="region of interest" description="Disordered" evidence="7">
    <location>
        <begin position="246"/>
        <end position="283"/>
    </location>
</feature>
<dbReference type="Pfam" id="PF13188">
    <property type="entry name" value="PAS_8"/>
    <property type="match status" value="1"/>
</dbReference>
<dbReference type="InterPro" id="IPR003661">
    <property type="entry name" value="HisK_dim/P_dom"/>
</dbReference>
<dbReference type="Pfam" id="PF02518">
    <property type="entry name" value="HATPase_c"/>
    <property type="match status" value="1"/>
</dbReference>
<organism evidence="10 11">
    <name type="scientific">Seminavis robusta</name>
    <dbReference type="NCBI Taxonomy" id="568900"/>
    <lineage>
        <taxon>Eukaryota</taxon>
        <taxon>Sar</taxon>
        <taxon>Stramenopiles</taxon>
        <taxon>Ochrophyta</taxon>
        <taxon>Bacillariophyta</taxon>
        <taxon>Bacillariophyceae</taxon>
        <taxon>Bacillariophycidae</taxon>
        <taxon>Naviculales</taxon>
        <taxon>Naviculaceae</taxon>
        <taxon>Seminavis</taxon>
    </lineage>
</organism>
<dbReference type="PANTHER" id="PTHR43047">
    <property type="entry name" value="TWO-COMPONENT HISTIDINE PROTEIN KINASE"/>
    <property type="match status" value="1"/>
</dbReference>
<evidence type="ECO:0000256" key="6">
    <source>
        <dbReference type="PROSITE-ProRule" id="PRU00169"/>
    </source>
</evidence>
<accession>A0A9N8DX49</accession>
<dbReference type="Gene3D" id="1.10.287.130">
    <property type="match status" value="1"/>
</dbReference>
<proteinExistence type="predicted"/>
<dbReference type="Gene3D" id="3.30.565.10">
    <property type="entry name" value="Histidine kinase-like ATPase, C-terminal domain"/>
    <property type="match status" value="1"/>
</dbReference>